<reference evidence="18" key="1">
    <citation type="submission" date="2018-05" db="EMBL/GenBank/DDBJ databases">
        <authorList>
            <person name="Lanie J.A."/>
            <person name="Ng W.-L."/>
            <person name="Kazmierczak K.M."/>
            <person name="Andrzejewski T.M."/>
            <person name="Davidsen T.M."/>
            <person name="Wayne K.J."/>
            <person name="Tettelin H."/>
            <person name="Glass J.I."/>
            <person name="Rusch D."/>
            <person name="Podicherti R."/>
            <person name="Tsui H.-C.T."/>
            <person name="Winkler M.E."/>
        </authorList>
    </citation>
    <scope>NUCLEOTIDE SEQUENCE</scope>
</reference>
<evidence type="ECO:0000256" key="1">
    <source>
        <dbReference type="ARBA" id="ARBA00001946"/>
    </source>
</evidence>
<dbReference type="InterPro" id="IPR010978">
    <property type="entry name" value="tRNA-bd_arm"/>
</dbReference>
<evidence type="ECO:0000256" key="8">
    <source>
        <dbReference type="ARBA" id="ARBA00022598"/>
    </source>
</evidence>
<evidence type="ECO:0000256" key="13">
    <source>
        <dbReference type="ARBA" id="ARBA00022917"/>
    </source>
</evidence>
<dbReference type="InterPro" id="IPR006195">
    <property type="entry name" value="aa-tRNA-synth_II"/>
</dbReference>
<dbReference type="InterPro" id="IPR045864">
    <property type="entry name" value="aa-tRNA-synth_II/BPL/LPL"/>
</dbReference>
<dbReference type="InterPro" id="IPR004529">
    <property type="entry name" value="Phe-tRNA-synth_IIc_asu"/>
</dbReference>
<evidence type="ECO:0000313" key="18">
    <source>
        <dbReference type="EMBL" id="SUZ69724.1"/>
    </source>
</evidence>
<dbReference type="SUPFAM" id="SSF46589">
    <property type="entry name" value="tRNA-binding arm"/>
    <property type="match status" value="1"/>
</dbReference>
<dbReference type="HAMAP" id="MF_00281">
    <property type="entry name" value="Phe_tRNA_synth_alpha1"/>
    <property type="match status" value="1"/>
</dbReference>
<evidence type="ECO:0000256" key="15">
    <source>
        <dbReference type="ARBA" id="ARBA00030612"/>
    </source>
</evidence>
<evidence type="ECO:0000256" key="2">
    <source>
        <dbReference type="ARBA" id="ARBA00004496"/>
    </source>
</evidence>
<dbReference type="EMBL" id="UINC01001070">
    <property type="protein sequence ID" value="SUZ69724.1"/>
    <property type="molecule type" value="Genomic_DNA"/>
</dbReference>
<dbReference type="GO" id="GO:0005737">
    <property type="term" value="C:cytoplasm"/>
    <property type="evidence" value="ECO:0007669"/>
    <property type="project" value="UniProtKB-SubCell"/>
</dbReference>
<dbReference type="CDD" id="cd00496">
    <property type="entry name" value="PheRS_alpha_core"/>
    <property type="match status" value="1"/>
</dbReference>
<dbReference type="InterPro" id="IPR022911">
    <property type="entry name" value="Phe_tRNA_ligase_alpha1_bac"/>
</dbReference>
<evidence type="ECO:0000256" key="7">
    <source>
        <dbReference type="ARBA" id="ARBA00022490"/>
    </source>
</evidence>
<dbReference type="SUPFAM" id="SSF55681">
    <property type="entry name" value="Class II aaRS and biotin synthetases"/>
    <property type="match status" value="1"/>
</dbReference>
<evidence type="ECO:0000256" key="16">
    <source>
        <dbReference type="ARBA" id="ARBA00049255"/>
    </source>
</evidence>
<dbReference type="Pfam" id="PF01409">
    <property type="entry name" value="tRNA-synt_2d"/>
    <property type="match status" value="1"/>
</dbReference>
<keyword evidence="12" id="KW-0460">Magnesium</keyword>
<keyword evidence="11" id="KW-0067">ATP-binding</keyword>
<keyword evidence="8" id="KW-0436">Ligase</keyword>
<evidence type="ECO:0000256" key="11">
    <source>
        <dbReference type="ARBA" id="ARBA00022840"/>
    </source>
</evidence>
<evidence type="ECO:0000256" key="9">
    <source>
        <dbReference type="ARBA" id="ARBA00022723"/>
    </source>
</evidence>
<comment type="subcellular location">
    <subcellularLocation>
        <location evidence="2">Cytoplasm</location>
    </subcellularLocation>
</comment>
<keyword evidence="10" id="KW-0547">Nucleotide-binding</keyword>
<dbReference type="GO" id="GO:0046872">
    <property type="term" value="F:metal ion binding"/>
    <property type="evidence" value="ECO:0007669"/>
    <property type="project" value="UniProtKB-KW"/>
</dbReference>
<name>A0A381PSU5_9ZZZZ</name>
<proteinExistence type="inferred from homology"/>
<dbReference type="Pfam" id="PF02912">
    <property type="entry name" value="Phe_tRNA-synt_N"/>
    <property type="match status" value="1"/>
</dbReference>
<dbReference type="GO" id="GO:0000049">
    <property type="term" value="F:tRNA binding"/>
    <property type="evidence" value="ECO:0007669"/>
    <property type="project" value="InterPro"/>
</dbReference>
<dbReference type="FunFam" id="3.30.930.10:FF:000003">
    <property type="entry name" value="Phenylalanine--tRNA ligase alpha subunit"/>
    <property type="match status" value="1"/>
</dbReference>
<dbReference type="PROSITE" id="PS50862">
    <property type="entry name" value="AA_TRNA_LIGASE_II"/>
    <property type="match status" value="1"/>
</dbReference>
<keyword evidence="9" id="KW-0479">Metal-binding</keyword>
<organism evidence="18">
    <name type="scientific">marine metagenome</name>
    <dbReference type="NCBI Taxonomy" id="408172"/>
    <lineage>
        <taxon>unclassified sequences</taxon>
        <taxon>metagenomes</taxon>
        <taxon>ecological metagenomes</taxon>
    </lineage>
</organism>
<dbReference type="GO" id="GO:0004826">
    <property type="term" value="F:phenylalanine-tRNA ligase activity"/>
    <property type="evidence" value="ECO:0007669"/>
    <property type="project" value="UniProtKB-EC"/>
</dbReference>
<dbReference type="AlphaFoldDB" id="A0A381PSU5"/>
<sequence>MTDRLADLSKQALKDIRNSSTLEELDSVRVQYLGKKGSVSTQLKKLSALDPDDRPRIGKEVNKLKKLVEKEISNKKSLLNDKKIKSNIEDNSLDVTMPGRTTIIGNPHPVTSTLNEIEKIFLNAGFLVEDGPEIEDEYHNFTALNIPENHPARAMHDTFYFNAQYLLRTHTSPIQIRSMEKYGVPIRVIAPGKVYRRDSDITHTPMFHQIEGLVIDKDINFTHLKGILHDFINTFFEDDMKLRFRPSYFPFTEPSAEVDLLSKDNQWLEILGCGMVHPKVLTNLGIDNEKYNGYAFGMGVERLAMLKYGINDIRFFYENDLNFLNQFK</sequence>
<comment type="subunit">
    <text evidence="4">Tetramer of two alpha and two beta subunits.</text>
</comment>
<dbReference type="EC" id="6.1.1.20" evidence="5"/>
<dbReference type="GO" id="GO:0006432">
    <property type="term" value="P:phenylalanyl-tRNA aminoacylation"/>
    <property type="evidence" value="ECO:0007669"/>
    <property type="project" value="InterPro"/>
</dbReference>
<comment type="cofactor">
    <cofactor evidence="1">
        <name>Mg(2+)</name>
        <dbReference type="ChEBI" id="CHEBI:18420"/>
    </cofactor>
</comment>
<dbReference type="PANTHER" id="PTHR11538">
    <property type="entry name" value="PHENYLALANYL-TRNA SYNTHETASE"/>
    <property type="match status" value="1"/>
</dbReference>
<evidence type="ECO:0000256" key="3">
    <source>
        <dbReference type="ARBA" id="ARBA00010207"/>
    </source>
</evidence>
<dbReference type="InterPro" id="IPR004188">
    <property type="entry name" value="Phe-tRNA_ligase_II_N"/>
</dbReference>
<evidence type="ECO:0000256" key="5">
    <source>
        <dbReference type="ARBA" id="ARBA00012814"/>
    </source>
</evidence>
<dbReference type="NCBIfam" id="TIGR00468">
    <property type="entry name" value="pheS"/>
    <property type="match status" value="1"/>
</dbReference>
<comment type="catalytic activity">
    <reaction evidence="16">
        <text>tRNA(Phe) + L-phenylalanine + ATP = L-phenylalanyl-tRNA(Phe) + AMP + diphosphate + H(+)</text>
        <dbReference type="Rhea" id="RHEA:19413"/>
        <dbReference type="Rhea" id="RHEA-COMP:9668"/>
        <dbReference type="Rhea" id="RHEA-COMP:9699"/>
        <dbReference type="ChEBI" id="CHEBI:15378"/>
        <dbReference type="ChEBI" id="CHEBI:30616"/>
        <dbReference type="ChEBI" id="CHEBI:33019"/>
        <dbReference type="ChEBI" id="CHEBI:58095"/>
        <dbReference type="ChEBI" id="CHEBI:78442"/>
        <dbReference type="ChEBI" id="CHEBI:78531"/>
        <dbReference type="ChEBI" id="CHEBI:456215"/>
        <dbReference type="EC" id="6.1.1.20"/>
    </reaction>
</comment>
<evidence type="ECO:0000256" key="6">
    <source>
        <dbReference type="ARBA" id="ARBA00015409"/>
    </source>
</evidence>
<evidence type="ECO:0000259" key="17">
    <source>
        <dbReference type="PROSITE" id="PS50862"/>
    </source>
</evidence>
<dbReference type="GO" id="GO:0005524">
    <property type="term" value="F:ATP binding"/>
    <property type="evidence" value="ECO:0007669"/>
    <property type="project" value="UniProtKB-KW"/>
</dbReference>
<protein>
    <recommendedName>
        <fullName evidence="6">Phenylalanine--tRNA ligase alpha subunit</fullName>
        <ecNumber evidence="5">6.1.1.20</ecNumber>
    </recommendedName>
    <alternativeName>
        <fullName evidence="15">Phenylalanyl-tRNA synthetase alpha subunit</fullName>
    </alternativeName>
</protein>
<keyword evidence="13" id="KW-0648">Protein biosynthesis</keyword>
<evidence type="ECO:0000256" key="12">
    <source>
        <dbReference type="ARBA" id="ARBA00022842"/>
    </source>
</evidence>
<evidence type="ECO:0000256" key="14">
    <source>
        <dbReference type="ARBA" id="ARBA00023146"/>
    </source>
</evidence>
<keyword evidence="14" id="KW-0030">Aminoacyl-tRNA synthetase</keyword>
<dbReference type="Gene3D" id="3.30.930.10">
    <property type="entry name" value="Bira Bifunctional Protein, Domain 2"/>
    <property type="match status" value="1"/>
</dbReference>
<gene>
    <name evidence="18" type="ORF">METZ01_LOCUS22578</name>
</gene>
<feature type="domain" description="Aminoacyl-transfer RNA synthetases class-II family profile" evidence="17">
    <location>
        <begin position="117"/>
        <end position="306"/>
    </location>
</feature>
<dbReference type="InterPro" id="IPR002319">
    <property type="entry name" value="Phenylalanyl-tRNA_Synthase"/>
</dbReference>
<keyword evidence="7" id="KW-0963">Cytoplasm</keyword>
<dbReference type="PANTHER" id="PTHR11538:SF41">
    <property type="entry name" value="PHENYLALANINE--TRNA LIGASE, MITOCHONDRIAL"/>
    <property type="match status" value="1"/>
</dbReference>
<evidence type="ECO:0000256" key="4">
    <source>
        <dbReference type="ARBA" id="ARBA00011209"/>
    </source>
</evidence>
<evidence type="ECO:0000256" key="10">
    <source>
        <dbReference type="ARBA" id="ARBA00022741"/>
    </source>
</evidence>
<accession>A0A381PSU5</accession>
<comment type="similarity">
    <text evidence="3">Belongs to the class-II aminoacyl-tRNA synthetase family. Phe-tRNA synthetase alpha subunit type 1 subfamily.</text>
</comment>